<sequence length="127" mass="13662">MRRVPKSARYSAADAFNGILHTIIHNGGLPELERLLLFSHYAFAQPASKEKRTVSLTTLVKPNLARPTNLVTAHDAASLLPKATTSKQQEAVSMKMNAGDVSGAVRLLSSEDAVVTPSPEVLDILKT</sequence>
<accession>A0A1W0XEL0</accession>
<organism evidence="1 2">
    <name type="scientific">Hypsibius exemplaris</name>
    <name type="common">Freshwater tardigrade</name>
    <dbReference type="NCBI Taxonomy" id="2072580"/>
    <lineage>
        <taxon>Eukaryota</taxon>
        <taxon>Metazoa</taxon>
        <taxon>Ecdysozoa</taxon>
        <taxon>Tardigrada</taxon>
        <taxon>Eutardigrada</taxon>
        <taxon>Parachela</taxon>
        <taxon>Hypsibioidea</taxon>
        <taxon>Hypsibiidae</taxon>
        <taxon>Hypsibius</taxon>
    </lineage>
</organism>
<name>A0A1W0XEL0_HYPEX</name>
<evidence type="ECO:0000313" key="2">
    <source>
        <dbReference type="Proteomes" id="UP000192578"/>
    </source>
</evidence>
<dbReference type="Proteomes" id="UP000192578">
    <property type="component" value="Unassembled WGS sequence"/>
</dbReference>
<reference evidence="2" key="1">
    <citation type="submission" date="2017-01" db="EMBL/GenBank/DDBJ databases">
        <title>Comparative genomics of anhydrobiosis in the tardigrade Hypsibius dujardini.</title>
        <authorList>
            <person name="Yoshida Y."/>
            <person name="Koutsovoulos G."/>
            <person name="Laetsch D."/>
            <person name="Stevens L."/>
            <person name="Kumar S."/>
            <person name="Horikawa D."/>
            <person name="Ishino K."/>
            <person name="Komine S."/>
            <person name="Tomita M."/>
            <person name="Blaxter M."/>
            <person name="Arakawa K."/>
        </authorList>
    </citation>
    <scope>NUCLEOTIDE SEQUENCE [LARGE SCALE GENOMIC DNA]</scope>
    <source>
        <strain evidence="2">Z151</strain>
    </source>
</reference>
<gene>
    <name evidence="1" type="ORF">BV898_00763</name>
</gene>
<dbReference type="OrthoDB" id="7485566at2759"/>
<proteinExistence type="predicted"/>
<comment type="caution">
    <text evidence="1">The sequence shown here is derived from an EMBL/GenBank/DDBJ whole genome shotgun (WGS) entry which is preliminary data.</text>
</comment>
<dbReference type="EMBL" id="MTYJ01000002">
    <property type="protein sequence ID" value="OQV25838.1"/>
    <property type="molecule type" value="Genomic_DNA"/>
</dbReference>
<protein>
    <submittedName>
        <fullName evidence="1">Uncharacterized protein</fullName>
    </submittedName>
</protein>
<evidence type="ECO:0000313" key="1">
    <source>
        <dbReference type="EMBL" id="OQV25838.1"/>
    </source>
</evidence>
<dbReference type="AlphaFoldDB" id="A0A1W0XEL0"/>
<keyword evidence="2" id="KW-1185">Reference proteome</keyword>